<accession>A0A2W4D374</accession>
<dbReference type="PANTHER" id="PTHR42929">
    <property type="entry name" value="INNER MEMBRANE ABC TRANSPORTER PERMEASE PROTEIN YDCU-RELATED-RELATED"/>
    <property type="match status" value="1"/>
</dbReference>
<dbReference type="GO" id="GO:0005886">
    <property type="term" value="C:plasma membrane"/>
    <property type="evidence" value="ECO:0007669"/>
    <property type="project" value="UniProtKB-SubCell"/>
</dbReference>
<organism evidence="10 11">
    <name type="scientific">Rhizobium tubonense</name>
    <dbReference type="NCBI Taxonomy" id="484088"/>
    <lineage>
        <taxon>Bacteria</taxon>
        <taxon>Pseudomonadati</taxon>
        <taxon>Pseudomonadota</taxon>
        <taxon>Alphaproteobacteria</taxon>
        <taxon>Hyphomicrobiales</taxon>
        <taxon>Rhizobiaceae</taxon>
        <taxon>Rhizobium/Agrobacterium group</taxon>
        <taxon>Rhizobium</taxon>
    </lineage>
</organism>
<evidence type="ECO:0000259" key="9">
    <source>
        <dbReference type="PROSITE" id="PS50928"/>
    </source>
</evidence>
<sequence>MATLGSFINRRLVIVIPYLWLLIFFLAPFFIVFRMSLSTSETAMPPYTPVFAISDGWAGFWSKVSELSFDNYVWLTGDPLYFKAYISSVVIAAVSTLLTLLIAYPIAYGMAQAPRTIRPTLLMLVILPFWTSFLIRVYAWIAILKPEGLLNQVLLYFGIIHEPLIILNTDTAVYIGIVYSYLPFMVLPLYSALEKMDGTLIEAAEDLGCPPITAFWRVTFPLSLPGVIAGCMLVFIPVVGEFVIPDLLGGSQTLMIGKTLWNEFNANRDWPVSSAVATILLLILVIPIVFFQNVQAKADEQGS</sequence>
<keyword evidence="6 8" id="KW-1133">Transmembrane helix</keyword>
<evidence type="ECO:0000313" key="10">
    <source>
        <dbReference type="EMBL" id="PZM11954.1"/>
    </source>
</evidence>
<proteinExistence type="inferred from homology"/>
<evidence type="ECO:0000256" key="6">
    <source>
        <dbReference type="ARBA" id="ARBA00022989"/>
    </source>
</evidence>
<evidence type="ECO:0000256" key="5">
    <source>
        <dbReference type="ARBA" id="ARBA00022692"/>
    </source>
</evidence>
<feature type="transmembrane region" description="Helical" evidence="8">
    <location>
        <begin position="12"/>
        <end position="33"/>
    </location>
</feature>
<dbReference type="AlphaFoldDB" id="A0A2W4D374"/>
<comment type="similarity">
    <text evidence="2">Belongs to the binding-protein-dependent transport system permease family. CysTW subfamily.</text>
</comment>
<evidence type="ECO:0000313" key="11">
    <source>
        <dbReference type="Proteomes" id="UP000248925"/>
    </source>
</evidence>
<evidence type="ECO:0000256" key="3">
    <source>
        <dbReference type="ARBA" id="ARBA00022448"/>
    </source>
</evidence>
<evidence type="ECO:0000256" key="8">
    <source>
        <dbReference type="RuleBase" id="RU363032"/>
    </source>
</evidence>
<keyword evidence="3 8" id="KW-0813">Transport</keyword>
<comment type="caution">
    <text evidence="10">The sequence shown here is derived from an EMBL/GenBank/DDBJ whole genome shotgun (WGS) entry which is preliminary data.</text>
</comment>
<dbReference type="CDD" id="cd06261">
    <property type="entry name" value="TM_PBP2"/>
    <property type="match status" value="1"/>
</dbReference>
<evidence type="ECO:0000256" key="7">
    <source>
        <dbReference type="ARBA" id="ARBA00023136"/>
    </source>
</evidence>
<feature type="transmembrane region" description="Helical" evidence="8">
    <location>
        <begin position="120"/>
        <end position="141"/>
    </location>
</feature>
<reference evidence="10 11" key="1">
    <citation type="journal article" date="2018" name="Sci. Rep.">
        <title>Rhizobium tumorigenes sp. nov., a novel plant tumorigenic bacterium isolated from cane gall tumors on thornless blackberry.</title>
        <authorList>
            <person name="Kuzmanovi N."/>
            <person name="Smalla K."/>
            <person name="Gronow S."/>
            <person name="PuBawska J."/>
        </authorList>
    </citation>
    <scope>NUCLEOTIDE SEQUENCE [LARGE SCALE GENOMIC DNA]</scope>
    <source>
        <strain evidence="10 11">CCBAU 85046</strain>
    </source>
</reference>
<feature type="transmembrane region" description="Helical" evidence="8">
    <location>
        <begin position="214"/>
        <end position="239"/>
    </location>
</feature>
<name>A0A2W4D374_9HYPH</name>
<dbReference type="Gene3D" id="1.10.3720.10">
    <property type="entry name" value="MetI-like"/>
    <property type="match status" value="1"/>
</dbReference>
<keyword evidence="7 8" id="KW-0472">Membrane</keyword>
<keyword evidence="4" id="KW-1003">Cell membrane</keyword>
<evidence type="ECO:0000256" key="2">
    <source>
        <dbReference type="ARBA" id="ARBA00007069"/>
    </source>
</evidence>
<feature type="transmembrane region" description="Helical" evidence="8">
    <location>
        <begin position="172"/>
        <end position="193"/>
    </location>
</feature>
<dbReference type="GO" id="GO:0055085">
    <property type="term" value="P:transmembrane transport"/>
    <property type="evidence" value="ECO:0007669"/>
    <property type="project" value="InterPro"/>
</dbReference>
<dbReference type="EMBL" id="PCDP01000038">
    <property type="protein sequence ID" value="PZM11954.1"/>
    <property type="molecule type" value="Genomic_DNA"/>
</dbReference>
<dbReference type="Pfam" id="PF00528">
    <property type="entry name" value="BPD_transp_1"/>
    <property type="match status" value="1"/>
</dbReference>
<keyword evidence="11" id="KW-1185">Reference proteome</keyword>
<evidence type="ECO:0000256" key="1">
    <source>
        <dbReference type="ARBA" id="ARBA00004651"/>
    </source>
</evidence>
<dbReference type="PROSITE" id="PS50928">
    <property type="entry name" value="ABC_TM1"/>
    <property type="match status" value="1"/>
</dbReference>
<comment type="subcellular location">
    <subcellularLocation>
        <location evidence="1 8">Cell membrane</location>
        <topology evidence="1 8">Multi-pass membrane protein</topology>
    </subcellularLocation>
</comment>
<feature type="transmembrane region" description="Helical" evidence="8">
    <location>
        <begin position="84"/>
        <end position="108"/>
    </location>
</feature>
<dbReference type="PANTHER" id="PTHR42929:SF3">
    <property type="entry name" value="PUTRESCINE TRANSPORT SYSTEM PERMEASE PROTEIN POTH"/>
    <property type="match status" value="1"/>
</dbReference>
<dbReference type="InterPro" id="IPR035906">
    <property type="entry name" value="MetI-like_sf"/>
</dbReference>
<feature type="domain" description="ABC transmembrane type-1" evidence="9">
    <location>
        <begin position="85"/>
        <end position="291"/>
    </location>
</feature>
<protein>
    <submittedName>
        <fullName evidence="10">Putrescine/spermidine ABC transporter permease</fullName>
    </submittedName>
</protein>
<keyword evidence="5 8" id="KW-0812">Transmembrane</keyword>
<dbReference type="RefSeq" id="WP_111161571.1">
    <property type="nucleotide sequence ID" value="NZ_PCDP01000038.1"/>
</dbReference>
<dbReference type="OrthoDB" id="9807047at2"/>
<gene>
    <name evidence="10" type="ORF">CPY51_17740</name>
</gene>
<dbReference type="SUPFAM" id="SSF161098">
    <property type="entry name" value="MetI-like"/>
    <property type="match status" value="1"/>
</dbReference>
<feature type="transmembrane region" description="Helical" evidence="8">
    <location>
        <begin position="270"/>
        <end position="291"/>
    </location>
</feature>
<dbReference type="Proteomes" id="UP000248925">
    <property type="component" value="Unassembled WGS sequence"/>
</dbReference>
<dbReference type="InterPro" id="IPR000515">
    <property type="entry name" value="MetI-like"/>
</dbReference>
<evidence type="ECO:0000256" key="4">
    <source>
        <dbReference type="ARBA" id="ARBA00022475"/>
    </source>
</evidence>